<reference evidence="1 2" key="1">
    <citation type="submission" date="2016-01" db="EMBL/GenBank/DDBJ databases">
        <authorList>
            <person name="Oliw E.H."/>
        </authorList>
    </citation>
    <scope>NUCLEOTIDE SEQUENCE [LARGE SCALE GENOMIC DNA]</scope>
    <source>
        <strain evidence="1 2">MJR7757A</strain>
    </source>
</reference>
<dbReference type="PATRIC" id="fig|1502.174.peg.1329"/>
<evidence type="ECO:0000313" key="2">
    <source>
        <dbReference type="Proteomes" id="UP000070646"/>
    </source>
</evidence>
<sequence>MALLLYLIIRGEDMVFTINAYKIPLESVYRLKNNNNWEPQEHFLTIDFENDMIFNTHEEAEKWLSDNNIILINEEKVNVSEFQVDCYDVENFNIEIVVHRRTKPSIFTEKDVRRVLKEGDDRYNNSLIIDFEGNLKLIQSNPEEIIYHSNYAVSNEVYNSGNGFVGREFSDLYIKYIYLNLLDNWVLHLESGRSIYVTCYEDNIDEENTIYKINQLLSDMNLLK</sequence>
<proteinExistence type="predicted"/>
<dbReference type="EMBL" id="LRPU01000066">
    <property type="protein sequence ID" value="KXA12376.1"/>
    <property type="molecule type" value="Genomic_DNA"/>
</dbReference>
<dbReference type="Proteomes" id="UP000070646">
    <property type="component" value="Unassembled WGS sequence"/>
</dbReference>
<organism evidence="1 2">
    <name type="scientific">Clostridium perfringens</name>
    <dbReference type="NCBI Taxonomy" id="1502"/>
    <lineage>
        <taxon>Bacteria</taxon>
        <taxon>Bacillati</taxon>
        <taxon>Bacillota</taxon>
        <taxon>Clostridia</taxon>
        <taxon>Eubacteriales</taxon>
        <taxon>Clostridiaceae</taxon>
        <taxon>Clostridium</taxon>
    </lineage>
</organism>
<comment type="caution">
    <text evidence="1">The sequence shown here is derived from an EMBL/GenBank/DDBJ whole genome shotgun (WGS) entry which is preliminary data.</text>
</comment>
<dbReference type="AlphaFoldDB" id="A0A133N7U1"/>
<protein>
    <submittedName>
        <fullName evidence="1">Uncharacterized protein</fullName>
    </submittedName>
</protein>
<gene>
    <name evidence="1" type="ORF">HMPREF3222_01314</name>
</gene>
<evidence type="ECO:0000313" key="1">
    <source>
        <dbReference type="EMBL" id="KXA12376.1"/>
    </source>
</evidence>
<accession>A0A133N7U1</accession>
<name>A0A133N7U1_CLOPF</name>